<proteinExistence type="predicted"/>
<name>A0ACC0BQN6_CATRO</name>
<evidence type="ECO:0000313" key="2">
    <source>
        <dbReference type="Proteomes" id="UP001060085"/>
    </source>
</evidence>
<keyword evidence="2" id="KW-1185">Reference proteome</keyword>
<gene>
    <name evidence="1" type="ORF">M9H77_05877</name>
</gene>
<accession>A0ACC0BQN6</accession>
<comment type="caution">
    <text evidence="1">The sequence shown here is derived from an EMBL/GenBank/DDBJ whole genome shotgun (WGS) entry which is preliminary data.</text>
</comment>
<sequence length="1175" mass="131370">MLNKVLKLGSCGVRHYSKSKIQPPRVVRVTNHIAHLGHPKRGPKPRQLLSLPPFPGHPLPGKNSAYGRVTAISWLKYYFDDIPGDVIQSHFNKGLVQMEFLDSVASSATKGMETKSLSQIKHNEVMKRGARIYVPVSVAETKISKRFDIIPSGTLYPNADEIEYLRRLDSSIILLNKPPKLPVKGNVPIHNSMDALAAAALSYDYDEGPKLVHRLDRESSGLLLMGRTAESISYLHLLFSNINKAKSLSKDWSAACEATYQKYWALVIGCPKEKEGLICAPLSKVLLDDGKTERVILAHGSGLEASQEAVTEYRVLGPMINGCSWIELQPYTSRKHQLRVHCAEALGTPIVGDFKYGWFVHRKWKQMPRIDLEPNSREPYRMRRPEGLDVQKGNYVTSPVEFVCTSKGKSEIAGVFRHSLLVSNHLMIAGFWSGVPKELKCSSIVLLHDMVCFHSEVVASCIQDGLILLGGGILPFCFHLETAYASHAFIRFERKSSIVSDSIGWNPRNGELQFHSFGCLHHPRNGGLQWEEWHPVHLNYLCLLFKRKSSIASDFIGWNPHNGELQFHFFGCFAILGTGAAVHPFGWKAQSITRKRLQNPHKNLRDGGGFVRTLTAMSISAAVQASLFSDKNGVASAGIIIKHRFISFLIWQSILSTALLFLAKSFLLSPFKFRAPTLLSLLAFFSFHVSLILYSTFLFILSSPQLGRAASPLDLFLSCTRLIFVSSANNSNLSVESRQAMKLSLRFMLFVVVSAVSGFVLIISICWSAGAFAQMLSWRALVEMLGLRGFIIGLLYGVYYVYKQKWVLQFPIIQRPLFFSFKIGVPSAIGQALKLSTAAYLFSFVVVLLHHNQYKGKVAVGNFIVQQIIFYIGNFVVFLCWELIHHLHQVLHTKRFTFAPPKGSAAAETNPSETLLTALEESTPRSLLQYLAYLDLSMVSEKNVDTWRRAAFFEETGETYKRVVAVSLRPLELLTVKLGEGLESSSVERTFQLSDQLRSPTDMLINKKLQELDYDFQLCAWCARIVAALTAHSHNEDRFGVAQLSGSNAAVISTLLSALLAVETLMGKKTNLQYPSNGMSPAAIRWAPIAGTRDSPVAFTSRRKNNRPMYTKAYAMADVLRTSVYSIVSVFHNEMQESAKAGNLEKDWINGGKVLYGTQELLSQKLRLFLEFRAC</sequence>
<reference evidence="2" key="1">
    <citation type="journal article" date="2023" name="Nat. Plants">
        <title>Single-cell RNA sequencing provides a high-resolution roadmap for understanding the multicellular compartmentation of specialized metabolism.</title>
        <authorList>
            <person name="Sun S."/>
            <person name="Shen X."/>
            <person name="Li Y."/>
            <person name="Li Y."/>
            <person name="Wang S."/>
            <person name="Li R."/>
            <person name="Zhang H."/>
            <person name="Shen G."/>
            <person name="Guo B."/>
            <person name="Wei J."/>
            <person name="Xu J."/>
            <person name="St-Pierre B."/>
            <person name="Chen S."/>
            <person name="Sun C."/>
        </authorList>
    </citation>
    <scope>NUCLEOTIDE SEQUENCE [LARGE SCALE GENOMIC DNA]</scope>
</reference>
<protein>
    <submittedName>
        <fullName evidence="1">Uncharacterized protein</fullName>
    </submittedName>
</protein>
<evidence type="ECO:0000313" key="1">
    <source>
        <dbReference type="EMBL" id="KAI5674927.1"/>
    </source>
</evidence>
<dbReference type="EMBL" id="CM044702">
    <property type="protein sequence ID" value="KAI5674927.1"/>
    <property type="molecule type" value="Genomic_DNA"/>
</dbReference>
<organism evidence="1 2">
    <name type="scientific">Catharanthus roseus</name>
    <name type="common">Madagascar periwinkle</name>
    <name type="synonym">Vinca rosea</name>
    <dbReference type="NCBI Taxonomy" id="4058"/>
    <lineage>
        <taxon>Eukaryota</taxon>
        <taxon>Viridiplantae</taxon>
        <taxon>Streptophyta</taxon>
        <taxon>Embryophyta</taxon>
        <taxon>Tracheophyta</taxon>
        <taxon>Spermatophyta</taxon>
        <taxon>Magnoliopsida</taxon>
        <taxon>eudicotyledons</taxon>
        <taxon>Gunneridae</taxon>
        <taxon>Pentapetalae</taxon>
        <taxon>asterids</taxon>
        <taxon>lamiids</taxon>
        <taxon>Gentianales</taxon>
        <taxon>Apocynaceae</taxon>
        <taxon>Rauvolfioideae</taxon>
        <taxon>Vinceae</taxon>
        <taxon>Catharanthinae</taxon>
        <taxon>Catharanthus</taxon>
    </lineage>
</organism>
<dbReference type="Proteomes" id="UP001060085">
    <property type="component" value="Linkage Group LG02"/>
</dbReference>